<dbReference type="GO" id="GO:0008528">
    <property type="term" value="F:G protein-coupled peptide receptor activity"/>
    <property type="evidence" value="ECO:0000318"/>
    <property type="project" value="GO_Central"/>
</dbReference>
<organism evidence="5 6">
    <name type="scientific">Pristionchus pacificus</name>
    <name type="common">Parasitic nematode worm</name>
    <dbReference type="NCBI Taxonomy" id="54126"/>
    <lineage>
        <taxon>Eukaryota</taxon>
        <taxon>Metazoa</taxon>
        <taxon>Ecdysozoa</taxon>
        <taxon>Nematoda</taxon>
        <taxon>Chromadorea</taxon>
        <taxon>Rhabditida</taxon>
        <taxon>Rhabditina</taxon>
        <taxon>Diplogasteromorpha</taxon>
        <taxon>Diplogasteroidea</taxon>
        <taxon>Neodiplogasteridae</taxon>
        <taxon>Pristionchus</taxon>
    </lineage>
</organism>
<sequence>MGEMNDFANFCPGHSPFKITYSRSVYDALKSIQPVANEVYGQSTIFLSPFTVFTNLFSSVLLLTKDLRNPFNVLLSIMCVECALPHIIRASSVYRQIIAANTCTVETQTYSLALHELIVFNTWAPFRGAYTFTTAFLTLLRYIALKSKGKWEASYSLVVSGVTLIAAVSAGAGVPLFIINVINYYPLNEACNRPPVAGDNKTFVPHTGWSNKMYDNNCLLFYLDQGLSGIFHSTLPSLCLLIFTILLAYEIIQAQKGHHAVAARNSKKSDDATKAARMLSVVAILTLLSELPQGLFGLANFILPIGFQFNYSNQLLMLWFSIQNIATSLNLIIYLVMSKNFRKAVFTTFCFWLKRKTTSAPVSAISVKSIVSSKK</sequence>
<dbReference type="Proteomes" id="UP000005239">
    <property type="component" value="Unassembled WGS sequence"/>
</dbReference>
<name>A0A2A6CP54_PRIPA</name>
<protein>
    <submittedName>
        <fullName evidence="5">G_PROTEIN_RECEP_F1_2 domain-containing protein</fullName>
    </submittedName>
</protein>
<dbReference type="PANTHER" id="PTHR46273">
    <property type="entry name" value="MYOSUPPRESSIN RECEPTOR 1, ISOFORM B-RELATED"/>
    <property type="match status" value="1"/>
</dbReference>
<dbReference type="Gene3D" id="1.20.1070.10">
    <property type="entry name" value="Rhodopsin 7-helix transmembrane proteins"/>
    <property type="match status" value="1"/>
</dbReference>
<gene>
    <name evidence="5" type="primary">WBGene00280193</name>
</gene>
<dbReference type="PANTHER" id="PTHR46273:SF14">
    <property type="entry name" value="G-PROTEIN COUPLED RECEPTOR DMSR-1"/>
    <property type="match status" value="1"/>
</dbReference>
<evidence type="ECO:0000256" key="3">
    <source>
        <dbReference type="ARBA" id="ARBA00022989"/>
    </source>
</evidence>
<accession>A0A8R1Z3F2</accession>
<proteinExistence type="predicted"/>
<dbReference type="GO" id="GO:0005886">
    <property type="term" value="C:plasma membrane"/>
    <property type="evidence" value="ECO:0000318"/>
    <property type="project" value="GO_Central"/>
</dbReference>
<comment type="subcellular location">
    <subcellularLocation>
        <location evidence="1">Membrane</location>
    </subcellularLocation>
</comment>
<dbReference type="PROSITE" id="PS50262">
    <property type="entry name" value="G_PROTEIN_RECEP_F1_2"/>
    <property type="match status" value="1"/>
</dbReference>
<accession>A0A2A6CP54</accession>
<evidence type="ECO:0000256" key="2">
    <source>
        <dbReference type="ARBA" id="ARBA00022692"/>
    </source>
</evidence>
<evidence type="ECO:0000256" key="4">
    <source>
        <dbReference type="ARBA" id="ARBA00023136"/>
    </source>
</evidence>
<dbReference type="InterPro" id="IPR053219">
    <property type="entry name" value="GPCR_Dmsr-1"/>
</dbReference>
<keyword evidence="6" id="KW-1185">Reference proteome</keyword>
<evidence type="ECO:0000313" key="5">
    <source>
        <dbReference type="EnsemblMetazoa" id="PPA41824.1"/>
    </source>
</evidence>
<dbReference type="GO" id="GO:0007186">
    <property type="term" value="P:G protein-coupled receptor signaling pathway"/>
    <property type="evidence" value="ECO:0000318"/>
    <property type="project" value="GO_Central"/>
</dbReference>
<dbReference type="SUPFAM" id="SSF81321">
    <property type="entry name" value="Family A G protein-coupled receptor-like"/>
    <property type="match status" value="1"/>
</dbReference>
<dbReference type="InterPro" id="IPR019427">
    <property type="entry name" value="7TM_GPCR_serpentine_rcpt_Srw"/>
</dbReference>
<keyword evidence="2" id="KW-0812">Transmembrane</keyword>
<dbReference type="InterPro" id="IPR017452">
    <property type="entry name" value="GPCR_Rhodpsn_7TM"/>
</dbReference>
<evidence type="ECO:0000313" key="6">
    <source>
        <dbReference type="Proteomes" id="UP000005239"/>
    </source>
</evidence>
<reference evidence="5" key="2">
    <citation type="submission" date="2022-06" db="UniProtKB">
        <authorList>
            <consortium name="EnsemblMetazoa"/>
        </authorList>
    </citation>
    <scope>IDENTIFICATION</scope>
    <source>
        <strain evidence="5">PS312</strain>
    </source>
</reference>
<dbReference type="EnsemblMetazoa" id="PPA41824.1">
    <property type="protein sequence ID" value="PPA41824.1"/>
    <property type="gene ID" value="WBGene00280193"/>
</dbReference>
<reference evidence="6" key="1">
    <citation type="journal article" date="2008" name="Nat. Genet.">
        <title>The Pristionchus pacificus genome provides a unique perspective on nematode lifestyle and parasitism.</title>
        <authorList>
            <person name="Dieterich C."/>
            <person name="Clifton S.W."/>
            <person name="Schuster L.N."/>
            <person name="Chinwalla A."/>
            <person name="Delehaunty K."/>
            <person name="Dinkelacker I."/>
            <person name="Fulton L."/>
            <person name="Fulton R."/>
            <person name="Godfrey J."/>
            <person name="Minx P."/>
            <person name="Mitreva M."/>
            <person name="Roeseler W."/>
            <person name="Tian H."/>
            <person name="Witte H."/>
            <person name="Yang S.P."/>
            <person name="Wilson R.K."/>
            <person name="Sommer R.J."/>
        </authorList>
    </citation>
    <scope>NUCLEOTIDE SEQUENCE [LARGE SCALE GENOMIC DNA]</scope>
    <source>
        <strain evidence="6">PS312</strain>
    </source>
</reference>
<keyword evidence="3" id="KW-1133">Transmembrane helix</keyword>
<keyword evidence="4" id="KW-0472">Membrane</keyword>
<dbReference type="Pfam" id="PF10324">
    <property type="entry name" value="7TM_GPCR_Srw"/>
    <property type="match status" value="1"/>
</dbReference>
<dbReference type="AlphaFoldDB" id="A0A2A6CP54"/>
<evidence type="ECO:0000256" key="1">
    <source>
        <dbReference type="ARBA" id="ARBA00004370"/>
    </source>
</evidence>